<gene>
    <name evidence="13" type="primary">RvY_01353</name>
    <name evidence="13" type="synonym">RvY_01353.1</name>
    <name evidence="13" type="ORF">RvY_01353-1</name>
</gene>
<comment type="subcellular location">
    <subcellularLocation>
        <location evidence="1">Endoplasmic reticulum membrane</location>
        <topology evidence="1">Multi-pass membrane protein</topology>
    </subcellularLocation>
</comment>
<evidence type="ECO:0000256" key="1">
    <source>
        <dbReference type="ARBA" id="ARBA00004477"/>
    </source>
</evidence>
<evidence type="ECO:0000256" key="11">
    <source>
        <dbReference type="SAM" id="Phobius"/>
    </source>
</evidence>
<feature type="transmembrane region" description="Helical" evidence="11">
    <location>
        <begin position="27"/>
        <end position="52"/>
    </location>
</feature>
<dbReference type="AlphaFoldDB" id="A0A1D1UQR4"/>
<comment type="caution">
    <text evidence="13">The sequence shown here is derived from an EMBL/GenBank/DDBJ whole genome shotgun (WGS) entry which is preliminary data.</text>
</comment>
<dbReference type="InterPro" id="IPR039527">
    <property type="entry name" value="PIGG/GPI7"/>
</dbReference>
<dbReference type="STRING" id="947166.A0A1D1UQR4"/>
<evidence type="ECO:0000256" key="10">
    <source>
        <dbReference type="ARBA" id="ARBA00023180"/>
    </source>
</evidence>
<evidence type="ECO:0000256" key="5">
    <source>
        <dbReference type="ARBA" id="ARBA00022679"/>
    </source>
</evidence>
<dbReference type="CDD" id="cd16024">
    <property type="entry name" value="GPI_EPT_2"/>
    <property type="match status" value="1"/>
</dbReference>
<sequence>MSAAMKEPGQWESGLANSMNVSPCRAVLFASTSLYALAIFIFLTGFLSVSILDGFQRISKSAATGSVSEEAVEPHENSARRDRIVTAGKDHLDKVVIFLIDALRLDFVTGNTSGLTLLHQRLRDGSAKGFLARARTPTVTLPRLKALTTGAIPNFAEVITNFGTHTSVKDNFVEQLDKAGLRTVFHGDDTWLRMFPKAFVRSEGVSSFYVNDYTEVDFNVTRNVHTELLRDDWDVMILHYLGLDHIGHLWGPHSTLVPQKLRYYDYILEEIFSYLRSFAGKSLLVVLGDHGMTDAGSHGGTSSSEIDTPMVFLSPQFSVTNDSRSQTGTEEVALPVIDQVDLASTISVLMDTPIPRDNIGVVILPVVAEMLNSSTATRRAVCSLANQLKTKLPHRLIHERLTISQKLHCEPNDYNQDIKMTEELLEICKEAAENLSAASSDYGMFSMLSALVLLAILTAVFLHTFLQLWPSFFVECPNAVLLLTVFHVFSLCGSSFVEEEHQLWYYWVPLSYAVLLVQTLKSCPGYGNQAGRLGMMFVLHRVLREWNRTGDKWAHLPDVGDWIRQ</sequence>
<name>A0A1D1UQR4_RAMVA</name>
<protein>
    <recommendedName>
        <fullName evidence="12">GPI ethanolamine phosphate transferase 2 C-terminal domain-containing protein</fullName>
    </recommendedName>
</protein>
<feature type="transmembrane region" description="Helical" evidence="11">
    <location>
        <begin position="478"/>
        <end position="497"/>
    </location>
</feature>
<evidence type="ECO:0000256" key="7">
    <source>
        <dbReference type="ARBA" id="ARBA00022824"/>
    </source>
</evidence>
<dbReference type="Proteomes" id="UP000186922">
    <property type="component" value="Unassembled WGS sequence"/>
</dbReference>
<dbReference type="GO" id="GO:0005789">
    <property type="term" value="C:endoplasmic reticulum membrane"/>
    <property type="evidence" value="ECO:0007669"/>
    <property type="project" value="UniProtKB-SubCell"/>
</dbReference>
<keyword evidence="9 11" id="KW-0472">Membrane</keyword>
<dbReference type="UniPathway" id="UPA00196"/>
<dbReference type="InterPro" id="IPR017850">
    <property type="entry name" value="Alkaline_phosphatase_core_sf"/>
</dbReference>
<dbReference type="OrthoDB" id="272139at2759"/>
<keyword evidence="10" id="KW-0325">Glycoprotein</keyword>
<keyword evidence="4" id="KW-0337">GPI-anchor biosynthesis</keyword>
<keyword evidence="8 11" id="KW-1133">Transmembrane helix</keyword>
<evidence type="ECO:0000256" key="8">
    <source>
        <dbReference type="ARBA" id="ARBA00022989"/>
    </source>
</evidence>
<feature type="transmembrane region" description="Helical" evidence="11">
    <location>
        <begin position="503"/>
        <end position="520"/>
    </location>
</feature>
<feature type="transmembrane region" description="Helical" evidence="11">
    <location>
        <begin position="442"/>
        <end position="466"/>
    </location>
</feature>
<feature type="domain" description="GPI ethanolamine phosphate transferase 2 C-terminal" evidence="12">
    <location>
        <begin position="440"/>
        <end position="559"/>
    </location>
</feature>
<evidence type="ECO:0000313" key="13">
    <source>
        <dbReference type="EMBL" id="GAU88713.1"/>
    </source>
</evidence>
<dbReference type="Pfam" id="PF01663">
    <property type="entry name" value="Phosphodiest"/>
    <property type="match status" value="1"/>
</dbReference>
<evidence type="ECO:0000256" key="2">
    <source>
        <dbReference type="ARBA" id="ARBA00004687"/>
    </source>
</evidence>
<dbReference type="Gene3D" id="3.40.720.10">
    <property type="entry name" value="Alkaline Phosphatase, subunit A"/>
    <property type="match status" value="1"/>
</dbReference>
<evidence type="ECO:0000259" key="12">
    <source>
        <dbReference type="Pfam" id="PF19316"/>
    </source>
</evidence>
<keyword evidence="6 11" id="KW-0812">Transmembrane</keyword>
<evidence type="ECO:0000256" key="3">
    <source>
        <dbReference type="ARBA" id="ARBA00005315"/>
    </source>
</evidence>
<dbReference type="InterPro" id="IPR045687">
    <property type="entry name" value="PIGG/GPI7_C"/>
</dbReference>
<keyword evidence="7" id="KW-0256">Endoplasmic reticulum</keyword>
<reference evidence="13 14" key="1">
    <citation type="journal article" date="2016" name="Nat. Commun.">
        <title>Extremotolerant tardigrade genome and improved radiotolerance of human cultured cells by tardigrade-unique protein.</title>
        <authorList>
            <person name="Hashimoto T."/>
            <person name="Horikawa D.D."/>
            <person name="Saito Y."/>
            <person name="Kuwahara H."/>
            <person name="Kozuka-Hata H."/>
            <person name="Shin-I T."/>
            <person name="Minakuchi Y."/>
            <person name="Ohishi K."/>
            <person name="Motoyama A."/>
            <person name="Aizu T."/>
            <person name="Enomoto A."/>
            <person name="Kondo K."/>
            <person name="Tanaka S."/>
            <person name="Hara Y."/>
            <person name="Koshikawa S."/>
            <person name="Sagara H."/>
            <person name="Miura T."/>
            <person name="Yokobori S."/>
            <person name="Miyagawa K."/>
            <person name="Suzuki Y."/>
            <person name="Kubo T."/>
            <person name="Oyama M."/>
            <person name="Kohara Y."/>
            <person name="Fujiyama A."/>
            <person name="Arakawa K."/>
            <person name="Katayama T."/>
            <person name="Toyoda A."/>
            <person name="Kunieda T."/>
        </authorList>
    </citation>
    <scope>NUCLEOTIDE SEQUENCE [LARGE SCALE GENOMIC DNA]</scope>
    <source>
        <strain evidence="13 14">YOKOZUNA-1</strain>
    </source>
</reference>
<proteinExistence type="inferred from homology"/>
<dbReference type="PANTHER" id="PTHR23072:SF0">
    <property type="entry name" value="GPI ETHANOLAMINE PHOSPHATE TRANSFERASE 2"/>
    <property type="match status" value="1"/>
</dbReference>
<dbReference type="SUPFAM" id="SSF53649">
    <property type="entry name" value="Alkaline phosphatase-like"/>
    <property type="match status" value="1"/>
</dbReference>
<keyword evidence="14" id="KW-1185">Reference proteome</keyword>
<dbReference type="InterPro" id="IPR002591">
    <property type="entry name" value="Phosphodiest/P_Trfase"/>
</dbReference>
<organism evidence="13 14">
    <name type="scientific">Ramazzottius varieornatus</name>
    <name type="common">Water bear</name>
    <name type="synonym">Tardigrade</name>
    <dbReference type="NCBI Taxonomy" id="947166"/>
    <lineage>
        <taxon>Eukaryota</taxon>
        <taxon>Metazoa</taxon>
        <taxon>Ecdysozoa</taxon>
        <taxon>Tardigrada</taxon>
        <taxon>Eutardigrada</taxon>
        <taxon>Parachela</taxon>
        <taxon>Hypsibioidea</taxon>
        <taxon>Ramazzottiidae</taxon>
        <taxon>Ramazzottius</taxon>
    </lineage>
</organism>
<comment type="similarity">
    <text evidence="3">Belongs to the PIGG/PIGN/PIGO family. PIGG subfamily.</text>
</comment>
<evidence type="ECO:0000313" key="14">
    <source>
        <dbReference type="Proteomes" id="UP000186922"/>
    </source>
</evidence>
<evidence type="ECO:0000256" key="9">
    <source>
        <dbReference type="ARBA" id="ARBA00023136"/>
    </source>
</evidence>
<dbReference type="InterPro" id="IPR037674">
    <property type="entry name" value="PIG-G_N"/>
</dbReference>
<dbReference type="EMBL" id="BDGG01000001">
    <property type="protein sequence ID" value="GAU88713.1"/>
    <property type="molecule type" value="Genomic_DNA"/>
</dbReference>
<evidence type="ECO:0000256" key="6">
    <source>
        <dbReference type="ARBA" id="ARBA00022692"/>
    </source>
</evidence>
<dbReference type="GO" id="GO:0006506">
    <property type="term" value="P:GPI anchor biosynthetic process"/>
    <property type="evidence" value="ECO:0007669"/>
    <property type="project" value="UniProtKB-UniPathway"/>
</dbReference>
<comment type="pathway">
    <text evidence="2">Glycolipid biosynthesis; glycosylphosphatidylinositol-anchor biosynthesis.</text>
</comment>
<dbReference type="GO" id="GO:0051267">
    <property type="term" value="F:CP2 mannose-ethanolamine phosphotransferase activity"/>
    <property type="evidence" value="ECO:0007669"/>
    <property type="project" value="TreeGrafter"/>
</dbReference>
<dbReference type="PANTHER" id="PTHR23072">
    <property type="entry name" value="PHOSPHATIDYLINOSITOL GLYCAN-RELATED"/>
    <property type="match status" value="1"/>
</dbReference>
<accession>A0A1D1UQR4</accession>
<evidence type="ECO:0000256" key="4">
    <source>
        <dbReference type="ARBA" id="ARBA00022502"/>
    </source>
</evidence>
<keyword evidence="5" id="KW-0808">Transferase</keyword>
<dbReference type="Pfam" id="PF19316">
    <property type="entry name" value="PIGO_PIGG"/>
    <property type="match status" value="1"/>
</dbReference>